<evidence type="ECO:0000259" key="2">
    <source>
        <dbReference type="PROSITE" id="PS50056"/>
    </source>
</evidence>
<keyword evidence="4" id="KW-1185">Reference proteome</keyword>
<dbReference type="PROSITE" id="PS50056">
    <property type="entry name" value="TYR_PHOSPHATASE_2"/>
    <property type="match status" value="1"/>
</dbReference>
<dbReference type="EMBL" id="BOOY01000004">
    <property type="protein sequence ID" value="GIJ01383.1"/>
    <property type="molecule type" value="Genomic_DNA"/>
</dbReference>
<proteinExistence type="inferred from homology"/>
<dbReference type="Pfam" id="PF13350">
    <property type="entry name" value="Y_phosphatase3"/>
    <property type="match status" value="1"/>
</dbReference>
<feature type="domain" description="Tyrosine specific protein phosphatases" evidence="2">
    <location>
        <begin position="110"/>
        <end position="157"/>
    </location>
</feature>
<accession>A0A8J3Y452</accession>
<dbReference type="PANTHER" id="PTHR31126">
    <property type="entry name" value="TYROSINE-PROTEIN PHOSPHATASE"/>
    <property type="match status" value="1"/>
</dbReference>
<dbReference type="Gene3D" id="3.90.190.10">
    <property type="entry name" value="Protein tyrosine phosphatase superfamily"/>
    <property type="match status" value="1"/>
</dbReference>
<dbReference type="GO" id="GO:0004721">
    <property type="term" value="F:phosphoprotein phosphatase activity"/>
    <property type="evidence" value="ECO:0007669"/>
    <property type="project" value="InterPro"/>
</dbReference>
<evidence type="ECO:0000256" key="1">
    <source>
        <dbReference type="ARBA" id="ARBA00009580"/>
    </source>
</evidence>
<dbReference type="Proteomes" id="UP000652013">
    <property type="component" value="Unassembled WGS sequence"/>
</dbReference>
<comment type="caution">
    <text evidence="3">The sequence shown here is derived from an EMBL/GenBank/DDBJ whole genome shotgun (WGS) entry which is preliminary data.</text>
</comment>
<evidence type="ECO:0000313" key="4">
    <source>
        <dbReference type="Proteomes" id="UP000652013"/>
    </source>
</evidence>
<dbReference type="InterPro" id="IPR029021">
    <property type="entry name" value="Prot-tyrosine_phosphatase-like"/>
</dbReference>
<dbReference type="InterPro" id="IPR016130">
    <property type="entry name" value="Tyr_Pase_AS"/>
</dbReference>
<evidence type="ECO:0000313" key="3">
    <source>
        <dbReference type="EMBL" id="GIJ01383.1"/>
    </source>
</evidence>
<dbReference type="PROSITE" id="PS00383">
    <property type="entry name" value="TYR_PHOSPHATASE_1"/>
    <property type="match status" value="1"/>
</dbReference>
<dbReference type="InterPro" id="IPR026893">
    <property type="entry name" value="Tyr/Ser_Pase_IphP-type"/>
</dbReference>
<dbReference type="InterPro" id="IPR000387">
    <property type="entry name" value="Tyr_Pase_dom"/>
</dbReference>
<protein>
    <submittedName>
        <fullName evidence="3">Protein-tyrosine-phosphatase</fullName>
    </submittedName>
</protein>
<organism evidence="3 4">
    <name type="scientific">Spirilliplanes yamanashiensis</name>
    <dbReference type="NCBI Taxonomy" id="42233"/>
    <lineage>
        <taxon>Bacteria</taxon>
        <taxon>Bacillati</taxon>
        <taxon>Actinomycetota</taxon>
        <taxon>Actinomycetes</taxon>
        <taxon>Micromonosporales</taxon>
        <taxon>Micromonosporaceae</taxon>
        <taxon>Spirilliplanes</taxon>
    </lineage>
</organism>
<dbReference type="SUPFAM" id="SSF52799">
    <property type="entry name" value="(Phosphotyrosine protein) phosphatases II"/>
    <property type="match status" value="1"/>
</dbReference>
<gene>
    <name evidence="3" type="ORF">Sya03_07350</name>
</gene>
<dbReference type="RefSeq" id="WP_203936715.1">
    <property type="nucleotide sequence ID" value="NZ_BAAAGJ010000005.1"/>
</dbReference>
<reference evidence="3" key="1">
    <citation type="submission" date="2021-01" db="EMBL/GenBank/DDBJ databases">
        <title>Whole genome shotgun sequence of Spirilliplanes yamanashiensis NBRC 15828.</title>
        <authorList>
            <person name="Komaki H."/>
            <person name="Tamura T."/>
        </authorList>
    </citation>
    <scope>NUCLEOTIDE SEQUENCE</scope>
    <source>
        <strain evidence="3">NBRC 15828</strain>
    </source>
</reference>
<dbReference type="PANTHER" id="PTHR31126:SF1">
    <property type="entry name" value="TYROSINE SPECIFIC PROTEIN PHOSPHATASES DOMAIN-CONTAINING PROTEIN"/>
    <property type="match status" value="1"/>
</dbReference>
<sequence length="251" mass="27629">MENPSRTIAFDALFNFRDLGGYPGLDGRTTRWRRVFRSDSLHGIADADAAAWAELGVKTVIDLRRTFEVTKFGRVPEAAGLDYRHTPIRHLDWGRVDYPEDTHHPRWLADRYLNFAEEGADGLATTLSLLADPDRAPAVVHCMAGKDRTGVVCALTLALVGVADDVIAEDYALSTAAMTALTEHLAKADPTPVTPRYFECPADAMQLFLDDLRTKHGSVEGYVRDIGVTEEQVAALRSHLLTADGEPAARR</sequence>
<name>A0A8J3Y452_9ACTN</name>
<dbReference type="AlphaFoldDB" id="A0A8J3Y452"/>
<comment type="similarity">
    <text evidence="1">Belongs to the protein-tyrosine phosphatase family.</text>
</comment>